<gene>
    <name evidence="2" type="ORF">Sgleb_47970</name>
</gene>
<feature type="region of interest" description="Disordered" evidence="1">
    <location>
        <begin position="37"/>
        <end position="66"/>
    </location>
</feature>
<name>A0A640T0S6_9ACTN</name>
<organism evidence="2 3">
    <name type="scientific">Streptomyces glebosus</name>
    <dbReference type="NCBI Taxonomy" id="249580"/>
    <lineage>
        <taxon>Bacteria</taxon>
        <taxon>Bacillati</taxon>
        <taxon>Actinomycetota</taxon>
        <taxon>Actinomycetes</taxon>
        <taxon>Kitasatosporales</taxon>
        <taxon>Streptomycetaceae</taxon>
        <taxon>Streptomyces</taxon>
    </lineage>
</organism>
<evidence type="ECO:0000313" key="2">
    <source>
        <dbReference type="EMBL" id="GFE16750.1"/>
    </source>
</evidence>
<evidence type="ECO:0000313" key="3">
    <source>
        <dbReference type="Proteomes" id="UP000430079"/>
    </source>
</evidence>
<dbReference type="RefSeq" id="WP_190145609.1">
    <property type="nucleotide sequence ID" value="NZ_BLIO01000001.1"/>
</dbReference>
<dbReference type="EMBL" id="BLIO01000001">
    <property type="protein sequence ID" value="GFE16750.1"/>
    <property type="molecule type" value="Genomic_DNA"/>
</dbReference>
<comment type="caution">
    <text evidence="2">The sequence shown here is derived from an EMBL/GenBank/DDBJ whole genome shotgun (WGS) entry which is preliminary data.</text>
</comment>
<dbReference type="AlphaFoldDB" id="A0A640T0S6"/>
<sequence length="66" mass="6841">MRTIGLREVGGTLGNLVKIIATPRHLSVITGATLAPARAPSPYMGVRPGPDKRQGPRPEVGGLEVG</sequence>
<reference evidence="2 3" key="1">
    <citation type="submission" date="2019-12" db="EMBL/GenBank/DDBJ databases">
        <title>Whole genome shotgun sequence of Streptomyces hygroscopicus subsp. glebosus NBRC 13786.</title>
        <authorList>
            <person name="Ichikawa N."/>
            <person name="Kimura A."/>
            <person name="Kitahashi Y."/>
            <person name="Komaki H."/>
            <person name="Tamura T."/>
        </authorList>
    </citation>
    <scope>NUCLEOTIDE SEQUENCE [LARGE SCALE GENOMIC DNA]</scope>
    <source>
        <strain evidence="2 3">NBRC 13786</strain>
    </source>
</reference>
<accession>A0A640T0S6</accession>
<evidence type="ECO:0000256" key="1">
    <source>
        <dbReference type="SAM" id="MobiDB-lite"/>
    </source>
</evidence>
<protein>
    <submittedName>
        <fullName evidence="2">Uncharacterized protein</fullName>
    </submittedName>
</protein>
<proteinExistence type="predicted"/>
<keyword evidence="3" id="KW-1185">Reference proteome</keyword>
<dbReference type="Proteomes" id="UP000430079">
    <property type="component" value="Unassembled WGS sequence"/>
</dbReference>